<keyword evidence="7 9" id="KW-0811">Translocation</keyword>
<evidence type="ECO:0000256" key="2">
    <source>
        <dbReference type="ARBA" id="ARBA00022448"/>
    </source>
</evidence>
<dbReference type="STRING" id="869279.SE15_13085"/>
<evidence type="ECO:0000256" key="3">
    <source>
        <dbReference type="ARBA" id="ARBA00022475"/>
    </source>
</evidence>
<organism evidence="11 12">
    <name type="scientific">Thermanaerothrix daxensis</name>
    <dbReference type="NCBI Taxonomy" id="869279"/>
    <lineage>
        <taxon>Bacteria</taxon>
        <taxon>Bacillati</taxon>
        <taxon>Chloroflexota</taxon>
        <taxon>Anaerolineae</taxon>
        <taxon>Anaerolineales</taxon>
        <taxon>Anaerolineaceae</taxon>
        <taxon>Thermanaerothrix</taxon>
    </lineage>
</organism>
<dbReference type="Gene3D" id="1.20.5.3310">
    <property type="match status" value="1"/>
</dbReference>
<dbReference type="PANTHER" id="PTHR42982">
    <property type="entry name" value="SEC-INDEPENDENT PROTEIN TRANSLOCASE PROTEIN TATA"/>
    <property type="match status" value="1"/>
</dbReference>
<evidence type="ECO:0000256" key="8">
    <source>
        <dbReference type="ARBA" id="ARBA00023136"/>
    </source>
</evidence>
<gene>
    <name evidence="9" type="primary">tatA</name>
    <name evidence="11" type="ORF">SE15_13085</name>
</gene>
<evidence type="ECO:0000256" key="7">
    <source>
        <dbReference type="ARBA" id="ARBA00023010"/>
    </source>
</evidence>
<keyword evidence="8 9" id="KW-0472">Membrane</keyword>
<evidence type="ECO:0000256" key="6">
    <source>
        <dbReference type="ARBA" id="ARBA00022989"/>
    </source>
</evidence>
<keyword evidence="4 9" id="KW-0812">Transmembrane</keyword>
<evidence type="ECO:0000256" key="5">
    <source>
        <dbReference type="ARBA" id="ARBA00022927"/>
    </source>
</evidence>
<protein>
    <recommendedName>
        <fullName evidence="9">Sec-independent protein translocase protein TatA</fullName>
    </recommendedName>
</protein>
<dbReference type="InterPro" id="IPR006312">
    <property type="entry name" value="TatA/E"/>
</dbReference>
<evidence type="ECO:0000256" key="4">
    <source>
        <dbReference type="ARBA" id="ARBA00022692"/>
    </source>
</evidence>
<keyword evidence="2 9" id="KW-0813">Transport</keyword>
<reference evidence="11 12" key="1">
    <citation type="submission" date="2015-07" db="EMBL/GenBank/DDBJ databases">
        <title>Whole genome sequence of Thermanaerothrix daxensis DSM 23592.</title>
        <authorList>
            <person name="Hemp J."/>
            <person name="Ward L.M."/>
            <person name="Pace L.A."/>
            <person name="Fischer W.W."/>
        </authorList>
    </citation>
    <scope>NUCLEOTIDE SEQUENCE [LARGE SCALE GENOMIC DNA]</scope>
    <source>
        <strain evidence="11 12">GNS-1</strain>
    </source>
</reference>
<name>A0A0P6YA68_9CHLR</name>
<evidence type="ECO:0000256" key="10">
    <source>
        <dbReference type="SAM" id="MobiDB-lite"/>
    </source>
</evidence>
<dbReference type="Proteomes" id="UP000050544">
    <property type="component" value="Unassembled WGS sequence"/>
</dbReference>
<dbReference type="RefSeq" id="WP_236690039.1">
    <property type="nucleotide sequence ID" value="NZ_LGKO01000006.1"/>
</dbReference>
<dbReference type="GO" id="GO:0008320">
    <property type="term" value="F:protein transmembrane transporter activity"/>
    <property type="evidence" value="ECO:0007669"/>
    <property type="project" value="UniProtKB-UniRule"/>
</dbReference>
<dbReference type="EMBL" id="LGKO01000006">
    <property type="protein sequence ID" value="KPL82049.1"/>
    <property type="molecule type" value="Genomic_DNA"/>
</dbReference>
<dbReference type="AlphaFoldDB" id="A0A0P6YA68"/>
<proteinExistence type="inferred from homology"/>
<comment type="subunit">
    <text evidence="9">Forms a complex with TatC.</text>
</comment>
<evidence type="ECO:0000256" key="9">
    <source>
        <dbReference type="HAMAP-Rule" id="MF_00236"/>
    </source>
</evidence>
<feature type="region of interest" description="Disordered" evidence="10">
    <location>
        <begin position="43"/>
        <end position="64"/>
    </location>
</feature>
<accession>A0A0P6YA68</accession>
<dbReference type="HAMAP" id="MF_00236">
    <property type="entry name" value="TatA_E"/>
    <property type="match status" value="1"/>
</dbReference>
<comment type="function">
    <text evidence="9">Part of the twin-arginine translocation (Tat) system that transports large folded proteins containing a characteristic twin-arginine motif in their signal peptide across membranes. TatA could form the protein-conducting channel of the Tat system.</text>
</comment>
<comment type="caution">
    <text evidence="11">The sequence shown here is derived from an EMBL/GenBank/DDBJ whole genome shotgun (WGS) entry which is preliminary data.</text>
</comment>
<comment type="similarity">
    <text evidence="9">Belongs to the TatA/E family.</text>
</comment>
<keyword evidence="12" id="KW-1185">Reference proteome</keyword>
<sequence>MWRPGLPELLIVLVLILLLFGPGRITKIAGELGSGIRAFREGLEKKESPEAPADKKDETTPPSQ</sequence>
<evidence type="ECO:0000256" key="1">
    <source>
        <dbReference type="ARBA" id="ARBA00004162"/>
    </source>
</evidence>
<comment type="subcellular location">
    <subcellularLocation>
        <location evidence="1 9">Cell membrane</location>
        <topology evidence="1 9">Single-pass membrane protein</topology>
    </subcellularLocation>
</comment>
<keyword evidence="6 9" id="KW-1133">Transmembrane helix</keyword>
<evidence type="ECO:0000313" key="12">
    <source>
        <dbReference type="Proteomes" id="UP000050544"/>
    </source>
</evidence>
<dbReference type="GO" id="GO:0033281">
    <property type="term" value="C:TAT protein transport complex"/>
    <property type="evidence" value="ECO:0007669"/>
    <property type="project" value="UniProtKB-UniRule"/>
</dbReference>
<keyword evidence="5 9" id="KW-0653">Protein transport</keyword>
<evidence type="ECO:0000313" key="11">
    <source>
        <dbReference type="EMBL" id="KPL82049.1"/>
    </source>
</evidence>
<dbReference type="InterPro" id="IPR003369">
    <property type="entry name" value="TatA/B/E"/>
</dbReference>
<keyword evidence="3 9" id="KW-1003">Cell membrane</keyword>
<dbReference type="PANTHER" id="PTHR42982:SF1">
    <property type="entry name" value="SEC-INDEPENDENT PROTEIN TRANSLOCASE PROTEIN TATA"/>
    <property type="match status" value="1"/>
</dbReference>
<dbReference type="GO" id="GO:0043953">
    <property type="term" value="P:protein transport by the Tat complex"/>
    <property type="evidence" value="ECO:0007669"/>
    <property type="project" value="UniProtKB-UniRule"/>
</dbReference>
<dbReference type="Pfam" id="PF02416">
    <property type="entry name" value="TatA_B_E"/>
    <property type="match status" value="1"/>
</dbReference>